<keyword evidence="7" id="KW-0594">Phospholipid biosynthesis</keyword>
<evidence type="ECO:0000256" key="6">
    <source>
        <dbReference type="ARBA" id="ARBA00022840"/>
    </source>
</evidence>
<proteinExistence type="inferred from homology"/>
<evidence type="ECO:0000256" key="8">
    <source>
        <dbReference type="ARBA" id="ARBA00023264"/>
    </source>
</evidence>
<dbReference type="EMBL" id="MPDM01000008">
    <property type="protein sequence ID" value="OKL46707.1"/>
    <property type="molecule type" value="Genomic_DNA"/>
</dbReference>
<dbReference type="InterPro" id="IPR001206">
    <property type="entry name" value="Diacylglycerol_kinase_cat_dom"/>
</dbReference>
<evidence type="ECO:0000313" key="12">
    <source>
        <dbReference type="Proteomes" id="UP000186465"/>
    </source>
</evidence>
<dbReference type="InterPro" id="IPR016064">
    <property type="entry name" value="NAD/diacylglycerol_kinase_sf"/>
</dbReference>
<evidence type="ECO:0000256" key="7">
    <source>
        <dbReference type="ARBA" id="ARBA00023209"/>
    </source>
</evidence>
<evidence type="ECO:0000256" key="1">
    <source>
        <dbReference type="ARBA" id="ARBA00001946"/>
    </source>
</evidence>
<evidence type="ECO:0000313" key="11">
    <source>
        <dbReference type="EMBL" id="OKL46707.1"/>
    </source>
</evidence>
<keyword evidence="8" id="KW-1208">Phospholipid metabolism</keyword>
<gene>
    <name evidence="11" type="ORF">BM477_07070</name>
</gene>
<comment type="cofactor">
    <cofactor evidence="1">
        <name>Mg(2+)</name>
        <dbReference type="ChEBI" id="CHEBI:18420"/>
    </cofactor>
</comment>
<dbReference type="SMART" id="SM00046">
    <property type="entry name" value="DAGKc"/>
    <property type="match status" value="1"/>
</dbReference>
<dbReference type="Gene3D" id="3.40.50.10330">
    <property type="entry name" value="Probable inorganic polyphosphate/atp-NAD kinase, domain 1"/>
    <property type="match status" value="1"/>
</dbReference>
<dbReference type="GO" id="GO:0008654">
    <property type="term" value="P:phospholipid biosynthetic process"/>
    <property type="evidence" value="ECO:0007669"/>
    <property type="project" value="UniProtKB-KW"/>
</dbReference>
<keyword evidence="9" id="KW-1133">Transmembrane helix</keyword>
<feature type="domain" description="DAGKc" evidence="10">
    <location>
        <begin position="49"/>
        <end position="180"/>
    </location>
</feature>
<reference evidence="12" key="1">
    <citation type="submission" date="2016-11" db="EMBL/GenBank/DDBJ databases">
        <title>Actinomyces gypaetusis sp. nov. isolated from Gypaetus barbatus in Qinghai Tibet Plateau China.</title>
        <authorList>
            <person name="Meng X."/>
        </authorList>
    </citation>
    <scope>NUCLEOTIDE SEQUENCE [LARGE SCALE GENOMIC DNA]</scope>
    <source>
        <strain evidence="12">DSM 15383</strain>
    </source>
</reference>
<dbReference type="InterPro" id="IPR017438">
    <property type="entry name" value="ATP-NAD_kinase_N"/>
</dbReference>
<evidence type="ECO:0000256" key="9">
    <source>
        <dbReference type="SAM" id="Phobius"/>
    </source>
</evidence>
<dbReference type="GO" id="GO:0016301">
    <property type="term" value="F:kinase activity"/>
    <property type="evidence" value="ECO:0007669"/>
    <property type="project" value="UniProtKB-KW"/>
</dbReference>
<comment type="similarity">
    <text evidence="2">Belongs to the diacylglycerol/lipid kinase family.</text>
</comment>
<dbReference type="STRING" id="156892.BM477_07070"/>
<keyword evidence="6" id="KW-0067">ATP-binding</keyword>
<feature type="transmembrane region" description="Helical" evidence="9">
    <location>
        <begin position="7"/>
        <end position="28"/>
    </location>
</feature>
<keyword evidence="9" id="KW-0812">Transmembrane</keyword>
<evidence type="ECO:0000256" key="4">
    <source>
        <dbReference type="ARBA" id="ARBA00022741"/>
    </source>
</evidence>
<dbReference type="AlphaFoldDB" id="A0A1Q5PKG9"/>
<keyword evidence="5" id="KW-0418">Kinase</keyword>
<accession>A0A1Q5PKG9</accession>
<dbReference type="PANTHER" id="PTHR12358:SF54">
    <property type="entry name" value="SPHINGOSINE KINASE RELATED PROTEIN"/>
    <property type="match status" value="1"/>
</dbReference>
<evidence type="ECO:0000256" key="3">
    <source>
        <dbReference type="ARBA" id="ARBA00022679"/>
    </source>
</evidence>
<comment type="caution">
    <text evidence="11">The sequence shown here is derived from an EMBL/GenBank/DDBJ whole genome shotgun (WGS) entry which is preliminary data.</text>
</comment>
<dbReference type="OrthoDB" id="3171056at2"/>
<sequence>MDLFLDVMFWAIVIVAGLVVFGVAWWGLEITEVPDSPAEASSAPSRTPSPQRTAWVIYNPLKVGDEQQFRNLCTKFASLAKYDTCTFVTTSEHDPGIGQARAARSANATRVIAAGGDGTIRLVAGILDGSGIPLAILPVGTANLYARNINLPTDDLESAMRIAFSGTPRPMDLAWLTIMEDQEDALTPSPATPSTELQRPLYPESRSYSISGRHPFLVMAGVGFDAKMMADTSSDLKKQIGWGAYVAAGIKNAFGERLHVRVRLDDADHSSDIFLRTLLFANCGRLPGGLNLIPNAKPDDGQLDVLALDIRNGLLGWVNVFNRVIAQGIGFSRRDVKMDSASIKFRQAREATVQCLPAHDVQLDGDPVGKVKALKVELAHHALQVVAPKPTSNLNAQA</sequence>
<name>A0A1Q5PKG9_9ACTO</name>
<keyword evidence="12" id="KW-1185">Reference proteome</keyword>
<keyword evidence="7" id="KW-0444">Lipid biosynthesis</keyword>
<keyword evidence="9" id="KW-0472">Membrane</keyword>
<dbReference type="Gene3D" id="2.60.200.40">
    <property type="match status" value="1"/>
</dbReference>
<evidence type="ECO:0000256" key="5">
    <source>
        <dbReference type="ARBA" id="ARBA00022777"/>
    </source>
</evidence>
<dbReference type="InterPro" id="IPR050187">
    <property type="entry name" value="Lipid_Phosphate_FormReg"/>
</dbReference>
<dbReference type="Pfam" id="PF00781">
    <property type="entry name" value="DAGK_cat"/>
    <property type="match status" value="1"/>
</dbReference>
<dbReference type="Pfam" id="PF19279">
    <property type="entry name" value="YegS_C"/>
    <property type="match status" value="1"/>
</dbReference>
<dbReference type="PROSITE" id="PS50146">
    <property type="entry name" value="DAGK"/>
    <property type="match status" value="1"/>
</dbReference>
<protein>
    <recommendedName>
        <fullName evidence="10">DAGKc domain-containing protein</fullName>
    </recommendedName>
</protein>
<dbReference type="RefSeq" id="WP_075361994.1">
    <property type="nucleotide sequence ID" value="NZ_MPDM01000008.1"/>
</dbReference>
<keyword evidence="4" id="KW-0547">Nucleotide-binding</keyword>
<keyword evidence="7" id="KW-0443">Lipid metabolism</keyword>
<dbReference type="PANTHER" id="PTHR12358">
    <property type="entry name" value="SPHINGOSINE KINASE"/>
    <property type="match status" value="1"/>
</dbReference>
<organism evidence="11 12">
    <name type="scientific">Boudabousia marimammalium</name>
    <dbReference type="NCBI Taxonomy" id="156892"/>
    <lineage>
        <taxon>Bacteria</taxon>
        <taxon>Bacillati</taxon>
        <taxon>Actinomycetota</taxon>
        <taxon>Actinomycetes</taxon>
        <taxon>Actinomycetales</taxon>
        <taxon>Actinomycetaceae</taxon>
        <taxon>Boudabousia</taxon>
    </lineage>
</organism>
<evidence type="ECO:0000259" key="10">
    <source>
        <dbReference type="PROSITE" id="PS50146"/>
    </source>
</evidence>
<dbReference type="InterPro" id="IPR045540">
    <property type="entry name" value="YegS/DAGK_C"/>
</dbReference>
<dbReference type="SUPFAM" id="SSF111331">
    <property type="entry name" value="NAD kinase/diacylglycerol kinase-like"/>
    <property type="match status" value="1"/>
</dbReference>
<dbReference type="GO" id="GO:0005524">
    <property type="term" value="F:ATP binding"/>
    <property type="evidence" value="ECO:0007669"/>
    <property type="project" value="UniProtKB-KW"/>
</dbReference>
<dbReference type="Proteomes" id="UP000186465">
    <property type="component" value="Unassembled WGS sequence"/>
</dbReference>
<evidence type="ECO:0000256" key="2">
    <source>
        <dbReference type="ARBA" id="ARBA00005983"/>
    </source>
</evidence>
<keyword evidence="3" id="KW-0808">Transferase</keyword>